<feature type="region of interest" description="Disordered" evidence="3">
    <location>
        <begin position="1"/>
        <end position="46"/>
    </location>
</feature>
<feature type="compositionally biased region" description="Polar residues" evidence="3">
    <location>
        <begin position="19"/>
        <end position="35"/>
    </location>
</feature>
<accession>A0A6P2QNB7</accession>
<sequence>MNRHIIDRSCSPEPDVKSPSMSDKTTRAGTTGQQKQKARRVSGRPMADEAVGRQIIIDTTIQLLKTRSPEQLSILEIANSAGVTRTLVRYYFTDLKGLLAEVTEHLMSQLQERMAVVMRLQGTIYERVHQRLLLRLEFMKEHPHFERLALSEIYYYMPSGDAPPSETPLERITRRAMDLTGMLLDDIPNSTIDSRFLHLVILSVSAFIPTARPLIDNLFGKGPDADRLMDEYLQFISRLLADRIEQDR</sequence>
<keyword evidence="1 2" id="KW-0238">DNA-binding</keyword>
<dbReference type="Proteomes" id="UP000467522">
    <property type="component" value="Unassembled WGS sequence"/>
</dbReference>
<dbReference type="Gene3D" id="1.10.357.10">
    <property type="entry name" value="Tetracycline Repressor, domain 2"/>
    <property type="match status" value="1"/>
</dbReference>
<feature type="domain" description="HTH tetR-type" evidence="4">
    <location>
        <begin position="50"/>
        <end position="110"/>
    </location>
</feature>
<dbReference type="SUPFAM" id="SSF46689">
    <property type="entry name" value="Homeodomain-like"/>
    <property type="match status" value="1"/>
</dbReference>
<evidence type="ECO:0000259" key="4">
    <source>
        <dbReference type="PROSITE" id="PS50977"/>
    </source>
</evidence>
<name>A0A6P2QNB7_BURL3</name>
<proteinExistence type="predicted"/>
<reference evidence="6" key="1">
    <citation type="journal article" date="2020" name="MBio">
        <title>Horizontal gene transfer to a defensive symbiont with a reduced genome amongst a multipartite beetle microbiome.</title>
        <authorList>
            <person name="Waterworth S.C."/>
            <person name="Florez L.V."/>
            <person name="Rees E.R."/>
            <person name="Hertweck C."/>
            <person name="Kaltenpoth M."/>
            <person name="Kwan J.C."/>
        </authorList>
    </citation>
    <scope>NUCLEOTIDE SEQUENCE [LARGE SCALE GENOMIC DNA]</scope>
</reference>
<evidence type="ECO:0000256" key="2">
    <source>
        <dbReference type="PROSITE-ProRule" id="PRU00335"/>
    </source>
</evidence>
<protein>
    <submittedName>
        <fullName evidence="5">HTH-type transcriptional regulator BetI</fullName>
    </submittedName>
</protein>
<feature type="DNA-binding region" description="H-T-H motif" evidence="2">
    <location>
        <begin position="73"/>
        <end position="92"/>
    </location>
</feature>
<dbReference type="AlphaFoldDB" id="A0A6P2QNB7"/>
<evidence type="ECO:0000256" key="3">
    <source>
        <dbReference type="SAM" id="MobiDB-lite"/>
    </source>
</evidence>
<comment type="caution">
    <text evidence="5">The sequence shown here is derived from an EMBL/GenBank/DDBJ whole genome shotgun (WGS) entry which is preliminary data.</text>
</comment>
<dbReference type="PROSITE" id="PS50977">
    <property type="entry name" value="HTH_TETR_2"/>
    <property type="match status" value="1"/>
</dbReference>
<evidence type="ECO:0000313" key="5">
    <source>
        <dbReference type="EMBL" id="KAF1033201.1"/>
    </source>
</evidence>
<dbReference type="InterPro" id="IPR009057">
    <property type="entry name" value="Homeodomain-like_sf"/>
</dbReference>
<dbReference type="GO" id="GO:0003677">
    <property type="term" value="F:DNA binding"/>
    <property type="evidence" value="ECO:0007669"/>
    <property type="project" value="UniProtKB-UniRule"/>
</dbReference>
<dbReference type="InterPro" id="IPR001647">
    <property type="entry name" value="HTH_TetR"/>
</dbReference>
<organism evidence="5 6">
    <name type="scientific">Burkholderia lata (strain ATCC 17760 / DSM 23089 / LMG 22485 / NCIMB 9086 / R18194 / 383)</name>
    <dbReference type="NCBI Taxonomy" id="482957"/>
    <lineage>
        <taxon>Bacteria</taxon>
        <taxon>Pseudomonadati</taxon>
        <taxon>Pseudomonadota</taxon>
        <taxon>Betaproteobacteria</taxon>
        <taxon>Burkholderiales</taxon>
        <taxon>Burkholderiaceae</taxon>
        <taxon>Burkholderia</taxon>
        <taxon>Burkholderia cepacia complex</taxon>
    </lineage>
</organism>
<evidence type="ECO:0000256" key="1">
    <source>
        <dbReference type="ARBA" id="ARBA00023125"/>
    </source>
</evidence>
<dbReference type="EMBL" id="WNDV01000031">
    <property type="protein sequence ID" value="KAF1033201.1"/>
    <property type="molecule type" value="Genomic_DNA"/>
</dbReference>
<gene>
    <name evidence="5" type="primary">betI_9</name>
    <name evidence="5" type="ORF">GAK33_06536</name>
</gene>
<dbReference type="Pfam" id="PF00440">
    <property type="entry name" value="TetR_N"/>
    <property type="match status" value="1"/>
</dbReference>
<evidence type="ECO:0000313" key="6">
    <source>
        <dbReference type="Proteomes" id="UP000467522"/>
    </source>
</evidence>